<dbReference type="AlphaFoldDB" id="A0A179F3A3"/>
<dbReference type="GeneID" id="28852432"/>
<feature type="region of interest" description="Disordered" evidence="1">
    <location>
        <begin position="253"/>
        <end position="311"/>
    </location>
</feature>
<dbReference type="OrthoDB" id="8033832at2759"/>
<feature type="compositionally biased region" description="Polar residues" evidence="1">
    <location>
        <begin position="282"/>
        <end position="307"/>
    </location>
</feature>
<dbReference type="STRING" id="1380566.A0A179F3A3"/>
<evidence type="ECO:0000313" key="2">
    <source>
        <dbReference type="EMBL" id="OAQ59892.1"/>
    </source>
</evidence>
<evidence type="ECO:0000313" key="3">
    <source>
        <dbReference type="Proteomes" id="UP000078397"/>
    </source>
</evidence>
<evidence type="ECO:0000256" key="1">
    <source>
        <dbReference type="SAM" id="MobiDB-lite"/>
    </source>
</evidence>
<dbReference type="RefSeq" id="XP_018137853.1">
    <property type="nucleotide sequence ID" value="XM_018288438.1"/>
</dbReference>
<organism evidence="2 3">
    <name type="scientific">Pochonia chlamydosporia 170</name>
    <dbReference type="NCBI Taxonomy" id="1380566"/>
    <lineage>
        <taxon>Eukaryota</taxon>
        <taxon>Fungi</taxon>
        <taxon>Dikarya</taxon>
        <taxon>Ascomycota</taxon>
        <taxon>Pezizomycotina</taxon>
        <taxon>Sordariomycetes</taxon>
        <taxon>Hypocreomycetidae</taxon>
        <taxon>Hypocreales</taxon>
        <taxon>Clavicipitaceae</taxon>
        <taxon>Pochonia</taxon>
    </lineage>
</organism>
<protein>
    <recommendedName>
        <fullName evidence="4">Nup53p-like protein</fullName>
    </recommendedName>
</protein>
<dbReference type="Proteomes" id="UP000078397">
    <property type="component" value="Unassembled WGS sequence"/>
</dbReference>
<dbReference type="Gene3D" id="3.30.70.330">
    <property type="match status" value="1"/>
</dbReference>
<proteinExistence type="predicted"/>
<reference evidence="2 3" key="1">
    <citation type="journal article" date="2016" name="PLoS Pathog.">
        <title>Biosynthesis of antibiotic leucinostatins in bio-control fungus Purpureocillium lilacinum and their inhibition on phytophthora revealed by genome mining.</title>
        <authorList>
            <person name="Wang G."/>
            <person name="Liu Z."/>
            <person name="Lin R."/>
            <person name="Li E."/>
            <person name="Mao Z."/>
            <person name="Ling J."/>
            <person name="Yang Y."/>
            <person name="Yin W.B."/>
            <person name="Xie B."/>
        </authorList>
    </citation>
    <scope>NUCLEOTIDE SEQUENCE [LARGE SCALE GENOMIC DNA]</scope>
    <source>
        <strain evidence="2">170</strain>
    </source>
</reference>
<keyword evidence="3" id="KW-1185">Reference proteome</keyword>
<dbReference type="EMBL" id="LSBJ02000004">
    <property type="protein sequence ID" value="OAQ59892.1"/>
    <property type="molecule type" value="Genomic_DNA"/>
</dbReference>
<gene>
    <name evidence="2" type="ORF">VFPPC_09990</name>
</gene>
<comment type="caution">
    <text evidence="2">The sequence shown here is derived from an EMBL/GenBank/DDBJ whole genome shotgun (WGS) entry which is preliminary data.</text>
</comment>
<sequence>MAPLILHNVPDDECYVGDDGIKRPYAMYFGQNDAHTGTSRSRRNVAETGSFGKSTRRSRSRTGTPARSRENPTLAAADKLFGDWVSNQAAAPVSNNQRKSSGLMQDDVPPQRVVKSHPVELILRGYRSSTQQYAAISHYEDLAGAILEDYPRDPPASQRRYKSELRDPAFTRRRNLTADERALVNRADGGEHWVKVTFESTEAANAAFYASPQSILGYFVYAEPYRGMPPAKDEACPDVDSIMDNEFERAQSMPAAVGTPRRKSTSNNLPPMLHSRLMDMSPSESKTSSQTLDTATLTPSHTSSATMQDAPGVSSGIEPMEIQGEDSIFCRRIPTARRARLLPAEQALLPQQSVMQRFVNAVPFIKWFSGSMIGNEVPRTETGEFDWGRASLYWKIIWWLDSTFGLFKGDVYSIDKDD</sequence>
<accession>A0A179F3A3</accession>
<dbReference type="KEGG" id="pchm:VFPPC_09990"/>
<name>A0A179F3A3_METCM</name>
<evidence type="ECO:0008006" key="4">
    <source>
        <dbReference type="Google" id="ProtNLM"/>
    </source>
</evidence>
<dbReference type="InterPro" id="IPR012677">
    <property type="entry name" value="Nucleotide-bd_a/b_plait_sf"/>
</dbReference>
<feature type="region of interest" description="Disordered" evidence="1">
    <location>
        <begin position="33"/>
        <end position="73"/>
    </location>
</feature>